<evidence type="ECO:0000313" key="9">
    <source>
        <dbReference type="EMBL" id="NYH73384.1"/>
    </source>
</evidence>
<evidence type="ECO:0000256" key="5">
    <source>
        <dbReference type="ARBA" id="ARBA00023139"/>
    </source>
</evidence>
<dbReference type="AlphaFoldDB" id="A0A7Z0BPY9"/>
<feature type="chain" id="PRO_5031083684" evidence="8">
    <location>
        <begin position="26"/>
        <end position="250"/>
    </location>
</feature>
<dbReference type="SUPFAM" id="SSF56954">
    <property type="entry name" value="Outer membrane efflux proteins (OEP)"/>
    <property type="match status" value="1"/>
</dbReference>
<reference evidence="9 10" key="1">
    <citation type="submission" date="2020-07" db="EMBL/GenBank/DDBJ databases">
        <title>Genomic analyses of the natural microbiome of Caenorhabditis elegans.</title>
        <authorList>
            <person name="Samuel B."/>
        </authorList>
    </citation>
    <scope>NUCLEOTIDE SEQUENCE [LARGE SCALE GENOMIC DNA]</scope>
    <source>
        <strain evidence="9 10">BIGb0408</strain>
    </source>
</reference>
<proteinExistence type="inferred from homology"/>
<name>A0A7Z0BPY9_9GAMM</name>
<evidence type="ECO:0000256" key="4">
    <source>
        <dbReference type="ARBA" id="ARBA00022692"/>
    </source>
</evidence>
<dbReference type="Proteomes" id="UP000578688">
    <property type="component" value="Unassembled WGS sequence"/>
</dbReference>
<dbReference type="GO" id="GO:0009279">
    <property type="term" value="C:cell outer membrane"/>
    <property type="evidence" value="ECO:0007669"/>
    <property type="project" value="UniProtKB-SubCell"/>
</dbReference>
<keyword evidence="10" id="KW-1185">Reference proteome</keyword>
<dbReference type="InterPro" id="IPR003423">
    <property type="entry name" value="OMP_efflux"/>
</dbReference>
<evidence type="ECO:0000313" key="10">
    <source>
        <dbReference type="Proteomes" id="UP000578688"/>
    </source>
</evidence>
<gene>
    <name evidence="9" type="ORF">FHR27_001994</name>
</gene>
<keyword evidence="3" id="KW-1134">Transmembrane beta strand</keyword>
<evidence type="ECO:0000256" key="3">
    <source>
        <dbReference type="ARBA" id="ARBA00022452"/>
    </source>
</evidence>
<keyword evidence="7" id="KW-0449">Lipoprotein</keyword>
<protein>
    <submittedName>
        <fullName evidence="9">Outer membrane protein TolC</fullName>
    </submittedName>
</protein>
<organism evidence="9 10">
    <name type="scientific">Phytopseudomonas flavescens</name>
    <dbReference type="NCBI Taxonomy" id="29435"/>
    <lineage>
        <taxon>Bacteria</taxon>
        <taxon>Pseudomonadati</taxon>
        <taxon>Pseudomonadota</taxon>
        <taxon>Gammaproteobacteria</taxon>
        <taxon>Pseudomonadales</taxon>
        <taxon>Pseudomonadaceae</taxon>
        <taxon>Phytopseudomonas</taxon>
    </lineage>
</organism>
<dbReference type="GO" id="GO:0015562">
    <property type="term" value="F:efflux transmembrane transporter activity"/>
    <property type="evidence" value="ECO:0007669"/>
    <property type="project" value="InterPro"/>
</dbReference>
<dbReference type="InterPro" id="IPR010131">
    <property type="entry name" value="MdtP/NodT-like"/>
</dbReference>
<evidence type="ECO:0000256" key="7">
    <source>
        <dbReference type="ARBA" id="ARBA00023288"/>
    </source>
</evidence>
<accession>A0A7Z0BPY9</accession>
<keyword evidence="4" id="KW-0812">Transmembrane</keyword>
<sequence length="250" mass="27274">MHSHYLKPLSLLVALALGGCSSLLSTPYERPALNVPASWQQPGQQQASSGQAWWTAFNDAELDRLIDAALARNNDIGTALLNVRRARLQAGLTRDGQFPQLSSGLSADRTRALRGEGSTAHSYSLTGSVSWEADLWNRLGSATDAAELEALATEQDYAATRLSLAGTVATLYWQIGYLNERLAASAASIEYARQPCSWFRCNTMPARLRRWSSPRRGRAWKPSWPVTWTCASNASSSATPWPCCSMGPAR</sequence>
<comment type="subcellular location">
    <subcellularLocation>
        <location evidence="1">Cell outer membrane</location>
        <topology evidence="1">Lipid-anchor</topology>
    </subcellularLocation>
</comment>
<comment type="similarity">
    <text evidence="2">Belongs to the outer membrane factor (OMF) (TC 1.B.17) family.</text>
</comment>
<comment type="caution">
    <text evidence="9">The sequence shown here is derived from an EMBL/GenBank/DDBJ whole genome shotgun (WGS) entry which is preliminary data.</text>
</comment>
<dbReference type="PROSITE" id="PS51257">
    <property type="entry name" value="PROKAR_LIPOPROTEIN"/>
    <property type="match status" value="1"/>
</dbReference>
<feature type="signal peptide" evidence="8">
    <location>
        <begin position="1"/>
        <end position="25"/>
    </location>
</feature>
<dbReference type="PANTHER" id="PTHR30203:SF32">
    <property type="entry name" value="CATION EFFLUX SYSTEM PROTEIN CUSC"/>
    <property type="match status" value="1"/>
</dbReference>
<evidence type="ECO:0000256" key="6">
    <source>
        <dbReference type="ARBA" id="ARBA00023237"/>
    </source>
</evidence>
<evidence type="ECO:0000256" key="2">
    <source>
        <dbReference type="ARBA" id="ARBA00007613"/>
    </source>
</evidence>
<evidence type="ECO:0000256" key="8">
    <source>
        <dbReference type="SAM" id="SignalP"/>
    </source>
</evidence>
<dbReference type="EMBL" id="JACBYV010000001">
    <property type="protein sequence ID" value="NYH73384.1"/>
    <property type="molecule type" value="Genomic_DNA"/>
</dbReference>
<dbReference type="Pfam" id="PF02321">
    <property type="entry name" value="OEP"/>
    <property type="match status" value="1"/>
</dbReference>
<keyword evidence="8" id="KW-0732">Signal</keyword>
<dbReference type="PANTHER" id="PTHR30203">
    <property type="entry name" value="OUTER MEMBRANE CATION EFFLUX PROTEIN"/>
    <property type="match status" value="1"/>
</dbReference>
<keyword evidence="3" id="KW-0472">Membrane</keyword>
<dbReference type="RefSeq" id="WP_257026874.1">
    <property type="nucleotide sequence ID" value="NZ_JACBYV010000001.1"/>
</dbReference>
<dbReference type="Gene3D" id="1.20.1600.10">
    <property type="entry name" value="Outer membrane efflux proteins (OEP)"/>
    <property type="match status" value="1"/>
</dbReference>
<evidence type="ECO:0000256" key="1">
    <source>
        <dbReference type="ARBA" id="ARBA00004459"/>
    </source>
</evidence>
<keyword evidence="5" id="KW-0564">Palmitate</keyword>
<keyword evidence="6" id="KW-0998">Cell outer membrane</keyword>